<dbReference type="InterPro" id="IPR011008">
    <property type="entry name" value="Dimeric_a/b-barrel"/>
</dbReference>
<accession>A0A419SD38</accession>
<evidence type="ECO:0000313" key="3">
    <source>
        <dbReference type="EMBL" id="RKD21032.1"/>
    </source>
</evidence>
<comment type="caution">
    <text evidence="3">The sequence shown here is derived from an EMBL/GenBank/DDBJ whole genome shotgun (WGS) entry which is preliminary data.</text>
</comment>
<protein>
    <recommendedName>
        <fullName evidence="2">YCII-related domain-containing protein</fullName>
    </recommendedName>
</protein>
<evidence type="ECO:0000313" key="4">
    <source>
        <dbReference type="Proteomes" id="UP000284219"/>
    </source>
</evidence>
<dbReference type="EMBL" id="MCHY01000013">
    <property type="protein sequence ID" value="RKD21032.1"/>
    <property type="molecule type" value="Genomic_DNA"/>
</dbReference>
<dbReference type="Gene3D" id="3.30.70.1060">
    <property type="entry name" value="Dimeric alpha+beta barrel"/>
    <property type="match status" value="1"/>
</dbReference>
<feature type="domain" description="YCII-related" evidence="2">
    <location>
        <begin position="13"/>
        <end position="82"/>
    </location>
</feature>
<evidence type="ECO:0000256" key="1">
    <source>
        <dbReference type="ARBA" id="ARBA00007689"/>
    </source>
</evidence>
<dbReference type="SUPFAM" id="SSF54909">
    <property type="entry name" value="Dimeric alpha+beta barrel"/>
    <property type="match status" value="1"/>
</dbReference>
<name>A0A419SD38_9BACL</name>
<reference evidence="3 4" key="1">
    <citation type="submission" date="2016-08" db="EMBL/GenBank/DDBJ databases">
        <title>Novel Firmicute Genomes.</title>
        <authorList>
            <person name="Poppleton D.I."/>
            <person name="Gribaldo S."/>
        </authorList>
    </citation>
    <scope>NUCLEOTIDE SEQUENCE [LARGE SCALE GENOMIC DNA]</scope>
    <source>
        <strain evidence="3 4">RAOx-1</strain>
    </source>
</reference>
<dbReference type="AlphaFoldDB" id="A0A419SD38"/>
<gene>
    <name evidence="3" type="ORF">BEP19_15235</name>
</gene>
<dbReference type="PANTHER" id="PTHR37828">
    <property type="entry name" value="GSR2449 PROTEIN"/>
    <property type="match status" value="1"/>
</dbReference>
<evidence type="ECO:0000259" key="2">
    <source>
        <dbReference type="Pfam" id="PF03795"/>
    </source>
</evidence>
<sequence length="85" mass="9756">MRYFAAILYMLDESINQKYRPQHLAYLENLEKGGKIHIRGPLAGGAGGLVIYKADSFEEAKEVAENDPYIIHGVRRLELHEWLID</sequence>
<dbReference type="RefSeq" id="WP_120191099.1">
    <property type="nucleotide sequence ID" value="NZ_MCHY01000013.1"/>
</dbReference>
<dbReference type="PANTHER" id="PTHR37828:SF1">
    <property type="entry name" value="YCII-RELATED DOMAIN-CONTAINING PROTEIN"/>
    <property type="match status" value="1"/>
</dbReference>
<dbReference type="InterPro" id="IPR005545">
    <property type="entry name" value="YCII"/>
</dbReference>
<proteinExistence type="inferred from homology"/>
<keyword evidence="4" id="KW-1185">Reference proteome</keyword>
<dbReference type="OrthoDB" id="162319at2"/>
<organism evidence="3 4">
    <name type="scientific">Ammoniphilus oxalaticus</name>
    <dbReference type="NCBI Taxonomy" id="66863"/>
    <lineage>
        <taxon>Bacteria</taxon>
        <taxon>Bacillati</taxon>
        <taxon>Bacillota</taxon>
        <taxon>Bacilli</taxon>
        <taxon>Bacillales</taxon>
        <taxon>Paenibacillaceae</taxon>
        <taxon>Aneurinibacillus group</taxon>
        <taxon>Ammoniphilus</taxon>
    </lineage>
</organism>
<dbReference type="Proteomes" id="UP000284219">
    <property type="component" value="Unassembled WGS sequence"/>
</dbReference>
<dbReference type="Pfam" id="PF03795">
    <property type="entry name" value="YCII"/>
    <property type="match status" value="1"/>
</dbReference>
<comment type="similarity">
    <text evidence="1">Belongs to the YciI family.</text>
</comment>